<evidence type="ECO:0000313" key="2">
    <source>
        <dbReference type="Proteomes" id="UP000474802"/>
    </source>
</evidence>
<proteinExistence type="predicted"/>
<protein>
    <submittedName>
        <fullName evidence="1">Uncharacterized protein</fullName>
    </submittedName>
</protein>
<dbReference type="RefSeq" id="WP_164534446.1">
    <property type="nucleotide sequence ID" value="NZ_JAALFG010000002.1"/>
</dbReference>
<organism evidence="1 2">
    <name type="scientific">Devosia aurantiaca</name>
    <dbReference type="NCBI Taxonomy" id="2714858"/>
    <lineage>
        <taxon>Bacteria</taxon>
        <taxon>Pseudomonadati</taxon>
        <taxon>Pseudomonadota</taxon>
        <taxon>Alphaproteobacteria</taxon>
        <taxon>Hyphomicrobiales</taxon>
        <taxon>Devosiaceae</taxon>
        <taxon>Devosia</taxon>
    </lineage>
</organism>
<dbReference type="EMBL" id="JAALFG010000002">
    <property type="protein sequence ID" value="NGP18218.1"/>
    <property type="molecule type" value="Genomic_DNA"/>
</dbReference>
<dbReference type="Proteomes" id="UP000474802">
    <property type="component" value="Unassembled WGS sequence"/>
</dbReference>
<gene>
    <name evidence="1" type="ORF">G5575_11575</name>
</gene>
<dbReference type="AlphaFoldDB" id="A0A6M1SM03"/>
<reference evidence="1 2" key="2">
    <citation type="submission" date="2020-03" db="EMBL/GenBank/DDBJ databases">
        <title>Devosia chinhatensis sp. nov., isolated from a hexachlorocyclohexane (HCH) dump site in India.</title>
        <authorList>
            <person name="Kumar M."/>
            <person name="Lal R."/>
        </authorList>
    </citation>
    <scope>NUCLEOTIDE SEQUENCE [LARGE SCALE GENOMIC DNA]</scope>
    <source>
        <strain evidence="1 2">H239</strain>
    </source>
</reference>
<accession>A0A6M1SM03</accession>
<reference evidence="1 2" key="1">
    <citation type="submission" date="2020-02" db="EMBL/GenBank/DDBJ databases">
        <authorList>
            <person name="Khan S.A."/>
            <person name="Jeon C.O."/>
            <person name="Chun B.H."/>
        </authorList>
    </citation>
    <scope>NUCLEOTIDE SEQUENCE [LARGE SCALE GENOMIC DNA]</scope>
    <source>
        <strain evidence="1 2">H239</strain>
    </source>
</reference>
<name>A0A6M1SM03_9HYPH</name>
<evidence type="ECO:0000313" key="1">
    <source>
        <dbReference type="EMBL" id="NGP18218.1"/>
    </source>
</evidence>
<sequence length="69" mass="7556">MIHTLITTQNARSTDTSVPARNKAVFPLVELGAGNTRAVEPVKPAARDHRQHKVLRSRPNFLVVGANDN</sequence>
<comment type="caution">
    <text evidence="1">The sequence shown here is derived from an EMBL/GenBank/DDBJ whole genome shotgun (WGS) entry which is preliminary data.</text>
</comment>
<keyword evidence="2" id="KW-1185">Reference proteome</keyword>